<gene>
    <name evidence="1" type="ORF">Q604_UNBC09453G0001</name>
</gene>
<reference evidence="1" key="1">
    <citation type="submission" date="2013-12" db="EMBL/GenBank/DDBJ databases">
        <title>A Varibaculum cambriense genome reconstructed from a premature infant gut community with otherwise low bacterial novelty that shifts toward anaerobic metabolism during the third week of life.</title>
        <authorList>
            <person name="Brown C.T."/>
            <person name="Sharon I."/>
            <person name="Thomas B.C."/>
            <person name="Castelle C.J."/>
            <person name="Morowitz M.J."/>
            <person name="Banfield J.F."/>
        </authorList>
    </citation>
    <scope>NUCLEOTIDE SEQUENCE</scope>
</reference>
<evidence type="ECO:0000313" key="1">
    <source>
        <dbReference type="EMBL" id="ETJ36275.1"/>
    </source>
</evidence>
<comment type="caution">
    <text evidence="1">The sequence shown here is derived from an EMBL/GenBank/DDBJ whole genome shotgun (WGS) entry which is preliminary data.</text>
</comment>
<proteinExistence type="predicted"/>
<accession>W1Y3Q9</accession>
<dbReference type="EMBL" id="AZMM01009453">
    <property type="protein sequence ID" value="ETJ36275.1"/>
    <property type="molecule type" value="Genomic_DNA"/>
</dbReference>
<feature type="non-terminal residue" evidence="1">
    <location>
        <position position="67"/>
    </location>
</feature>
<organism evidence="1">
    <name type="scientific">human gut metagenome</name>
    <dbReference type="NCBI Taxonomy" id="408170"/>
    <lineage>
        <taxon>unclassified sequences</taxon>
        <taxon>metagenomes</taxon>
        <taxon>organismal metagenomes</taxon>
    </lineage>
</organism>
<sequence>AEDGIESDLAFIDFNCPFRATVMMSFLFAPQVSGRETFDFWLDAEAAKDPQAQRQLEEAKGEIGRAS</sequence>
<protein>
    <submittedName>
        <fullName evidence="1">Uncharacterized protein</fullName>
    </submittedName>
</protein>
<dbReference type="AlphaFoldDB" id="W1Y3Q9"/>
<feature type="non-terminal residue" evidence="1">
    <location>
        <position position="1"/>
    </location>
</feature>
<name>W1Y3Q9_9ZZZZ</name>